<sequence length="438" mass="49898">MDQDTEQPEPWESLAMGLGFSEPDEEYWWTVFAQPLNQLMQWANYSTAEQYRVLAFLHRYIIPSCGPKPDENGQQFWKAFMTFDHTPIEISINFYNNKATVRATNIPVSRSSGSELDPLNQNASINALYAQKHLTPGPDPRWYEHFTNAFFIPDDEANILNAEMLDRTFAAQALQCLLSYDFPYQKTQVKVDLCALWKGVQLNQPAHRLIFQSIRDLGAEVNSYMKSLDVLTDFINSGDANTVGTGAMFFAFDANLSDSYQSSRIKIYFATTHTAFNRMVEIFTLRGRLSGPEMDRAIQALRLLWSSVINTPTDLSDDDDISPPNPHCCASVLFNFEIWPGADAPIPKIYLPAAYYGKPDLDIAEGMDIFFKSQGWDQPFHSYKDNFMKAFVRGQKITCRHHDISFSYKGGAAYVTAYYKPELEAFANAATWAPKFYK</sequence>
<evidence type="ECO:0000256" key="2">
    <source>
        <dbReference type="ARBA" id="ARBA00010209"/>
    </source>
</evidence>
<feature type="binding site" evidence="4">
    <location>
        <position position="264"/>
    </location>
    <ligand>
        <name>dimethylallyl diphosphate</name>
        <dbReference type="ChEBI" id="CHEBI:57623"/>
    </ligand>
</feature>
<evidence type="ECO:0000256" key="4">
    <source>
        <dbReference type="PIRSR" id="PIRSR000509-1"/>
    </source>
</evidence>
<dbReference type="PIRSF" id="PIRSF000509">
    <property type="entry name" value="Trp_DMAT"/>
    <property type="match status" value="1"/>
</dbReference>
<dbReference type="PANTHER" id="PTHR40627">
    <property type="entry name" value="INDOLE PRENYLTRANSFERASE TDIB-RELATED"/>
    <property type="match status" value="1"/>
</dbReference>
<feature type="binding site" evidence="4">
    <location>
        <position position="102"/>
    </location>
    <ligand>
        <name>dimethylallyl diphosphate</name>
        <dbReference type="ChEBI" id="CHEBI:57623"/>
    </ligand>
</feature>
<dbReference type="PANTHER" id="PTHR40627:SF4">
    <property type="entry name" value="PRENYLTRANSFERASE ASQH1-RELATED"/>
    <property type="match status" value="1"/>
</dbReference>
<dbReference type="InterPro" id="IPR017795">
    <property type="entry name" value="ABBA_NscD-like"/>
</dbReference>
<evidence type="ECO:0000256" key="3">
    <source>
        <dbReference type="ARBA" id="ARBA00022679"/>
    </source>
</evidence>
<feature type="binding site" evidence="4">
    <location>
        <position position="266"/>
    </location>
    <ligand>
        <name>dimethylallyl diphosphate</name>
        <dbReference type="ChEBI" id="CHEBI:57623"/>
    </ligand>
</feature>
<name>A0A9W9V0G6_PENBR</name>
<feature type="binding site" evidence="4">
    <location>
        <position position="89"/>
    </location>
    <ligand>
        <name>L-tryptophan</name>
        <dbReference type="ChEBI" id="CHEBI:57912"/>
    </ligand>
</feature>
<reference evidence="5" key="2">
    <citation type="journal article" date="2023" name="IMA Fungus">
        <title>Comparative genomic study of the Penicillium genus elucidates a diverse pangenome and 15 lateral gene transfer events.</title>
        <authorList>
            <person name="Petersen C."/>
            <person name="Sorensen T."/>
            <person name="Nielsen M.R."/>
            <person name="Sondergaard T.E."/>
            <person name="Sorensen J.L."/>
            <person name="Fitzpatrick D.A."/>
            <person name="Frisvad J.C."/>
            <person name="Nielsen K.L."/>
        </authorList>
    </citation>
    <scope>NUCLEOTIDE SEQUENCE</scope>
    <source>
        <strain evidence="5">IBT 35675</strain>
    </source>
</reference>
<comment type="pathway">
    <text evidence="1">Secondary metabolite biosynthesis.</text>
</comment>
<keyword evidence="6" id="KW-1185">Reference proteome</keyword>
<gene>
    <name evidence="5" type="ORF">N7541_002460</name>
</gene>
<dbReference type="AlphaFoldDB" id="A0A9W9V0G6"/>
<dbReference type="EMBL" id="JAPZBR010000002">
    <property type="protein sequence ID" value="KAJ5361616.1"/>
    <property type="molecule type" value="Genomic_DNA"/>
</dbReference>
<comment type="similarity">
    <text evidence="2">Belongs to the tryptophan dimethylallyltransferase family.</text>
</comment>
<organism evidence="5 6">
    <name type="scientific">Penicillium brevicompactum</name>
    <dbReference type="NCBI Taxonomy" id="5074"/>
    <lineage>
        <taxon>Eukaryota</taxon>
        <taxon>Fungi</taxon>
        <taxon>Dikarya</taxon>
        <taxon>Ascomycota</taxon>
        <taxon>Pezizomycotina</taxon>
        <taxon>Eurotiomycetes</taxon>
        <taxon>Eurotiomycetidae</taxon>
        <taxon>Eurotiales</taxon>
        <taxon>Aspergillaceae</taxon>
        <taxon>Penicillium</taxon>
    </lineage>
</organism>
<dbReference type="CDD" id="cd13929">
    <property type="entry name" value="PT-DMATS_CymD"/>
    <property type="match status" value="1"/>
</dbReference>
<evidence type="ECO:0000313" key="5">
    <source>
        <dbReference type="EMBL" id="KAJ5361616.1"/>
    </source>
</evidence>
<feature type="binding site" evidence="4">
    <location>
        <position position="268"/>
    </location>
    <ligand>
        <name>dimethylallyl diphosphate</name>
        <dbReference type="ChEBI" id="CHEBI:57623"/>
    </ligand>
</feature>
<dbReference type="Proteomes" id="UP001148299">
    <property type="component" value="Unassembled WGS sequence"/>
</dbReference>
<comment type="caution">
    <text evidence="5">The sequence shown here is derived from an EMBL/GenBank/DDBJ whole genome shotgun (WGS) entry which is preliminary data.</text>
</comment>
<feature type="binding site" evidence="4">
    <location>
        <position position="350"/>
    </location>
    <ligand>
        <name>dimethylallyl diphosphate</name>
        <dbReference type="ChEBI" id="CHEBI:57623"/>
    </ligand>
</feature>
<dbReference type="InterPro" id="IPR012148">
    <property type="entry name" value="ABBA_DMATS-like"/>
</dbReference>
<evidence type="ECO:0000256" key="1">
    <source>
        <dbReference type="ARBA" id="ARBA00005179"/>
    </source>
</evidence>
<feature type="binding site" evidence="4">
    <location>
        <position position="190"/>
    </location>
    <ligand>
        <name>dimethylallyl diphosphate</name>
        <dbReference type="ChEBI" id="CHEBI:57623"/>
    </ligand>
</feature>
<proteinExistence type="inferred from homology"/>
<evidence type="ECO:0000313" key="6">
    <source>
        <dbReference type="Proteomes" id="UP001148299"/>
    </source>
</evidence>
<accession>A0A9W9V0G6</accession>
<feature type="binding site" evidence="4">
    <location>
        <position position="418"/>
    </location>
    <ligand>
        <name>dimethylallyl diphosphate</name>
        <dbReference type="ChEBI" id="CHEBI:57623"/>
    </ligand>
</feature>
<feature type="binding site" evidence="4">
    <location>
        <position position="414"/>
    </location>
    <ligand>
        <name>dimethylallyl diphosphate</name>
        <dbReference type="ChEBI" id="CHEBI:57623"/>
    </ligand>
</feature>
<dbReference type="Pfam" id="PF11991">
    <property type="entry name" value="Trp_DMAT"/>
    <property type="match status" value="1"/>
</dbReference>
<dbReference type="GO" id="GO:0009820">
    <property type="term" value="P:alkaloid metabolic process"/>
    <property type="evidence" value="ECO:0007669"/>
    <property type="project" value="InterPro"/>
</dbReference>
<dbReference type="NCBIfam" id="TIGR03429">
    <property type="entry name" value="arom_pren_DMATS"/>
    <property type="match status" value="1"/>
</dbReference>
<reference evidence="5" key="1">
    <citation type="submission" date="2022-12" db="EMBL/GenBank/DDBJ databases">
        <authorList>
            <person name="Petersen C."/>
        </authorList>
    </citation>
    <scope>NUCLEOTIDE SEQUENCE</scope>
    <source>
        <strain evidence="5">IBT 35675</strain>
    </source>
</reference>
<dbReference type="GO" id="GO:0016765">
    <property type="term" value="F:transferase activity, transferring alkyl or aryl (other than methyl) groups"/>
    <property type="evidence" value="ECO:0007669"/>
    <property type="project" value="InterPro"/>
</dbReference>
<protein>
    <submittedName>
        <fullName evidence="5">Aromatic prenyltransferase</fullName>
    </submittedName>
</protein>
<keyword evidence="3" id="KW-0808">Transferase</keyword>